<accession>A0A835ALW1</accession>
<feature type="region of interest" description="Disordered" evidence="1">
    <location>
        <begin position="1"/>
        <end position="81"/>
    </location>
</feature>
<feature type="domain" description="No apical meristem-associated C-terminal" evidence="2">
    <location>
        <begin position="241"/>
        <end position="378"/>
    </location>
</feature>
<feature type="region of interest" description="Disordered" evidence="1">
    <location>
        <begin position="265"/>
        <end position="311"/>
    </location>
</feature>
<feature type="compositionally biased region" description="Low complexity" evidence="1">
    <location>
        <begin position="161"/>
        <end position="182"/>
    </location>
</feature>
<evidence type="ECO:0000313" key="4">
    <source>
        <dbReference type="Proteomes" id="UP000636709"/>
    </source>
</evidence>
<evidence type="ECO:0000313" key="3">
    <source>
        <dbReference type="EMBL" id="KAF8662454.1"/>
    </source>
</evidence>
<gene>
    <name evidence="3" type="ORF">HU200_056040</name>
</gene>
<reference evidence="3" key="1">
    <citation type="submission" date="2020-07" db="EMBL/GenBank/DDBJ databases">
        <title>Genome sequence and genetic diversity analysis of an under-domesticated orphan crop, white fonio (Digitaria exilis).</title>
        <authorList>
            <person name="Bennetzen J.L."/>
            <person name="Chen S."/>
            <person name="Ma X."/>
            <person name="Wang X."/>
            <person name="Yssel A.E.J."/>
            <person name="Chaluvadi S.R."/>
            <person name="Johnson M."/>
            <person name="Gangashetty P."/>
            <person name="Hamidou F."/>
            <person name="Sanogo M.D."/>
            <person name="Zwaenepoel A."/>
            <person name="Wallace J."/>
            <person name="Van De Peer Y."/>
            <person name="Van Deynze A."/>
        </authorList>
    </citation>
    <scope>NUCLEOTIDE SEQUENCE</scope>
    <source>
        <tissue evidence="3">Leaves</tissue>
    </source>
</reference>
<keyword evidence="4" id="KW-1185">Reference proteome</keyword>
<dbReference type="AlphaFoldDB" id="A0A835ALW1"/>
<dbReference type="InterPro" id="IPR029466">
    <property type="entry name" value="NAM-associated_C"/>
</dbReference>
<dbReference type="Proteomes" id="UP000636709">
    <property type="component" value="Unassembled WGS sequence"/>
</dbReference>
<evidence type="ECO:0000259" key="2">
    <source>
        <dbReference type="Pfam" id="PF14303"/>
    </source>
</evidence>
<dbReference type="EMBL" id="JACEFO010002380">
    <property type="protein sequence ID" value="KAF8662454.1"/>
    <property type="molecule type" value="Genomic_DNA"/>
</dbReference>
<organism evidence="3 4">
    <name type="scientific">Digitaria exilis</name>
    <dbReference type="NCBI Taxonomy" id="1010633"/>
    <lineage>
        <taxon>Eukaryota</taxon>
        <taxon>Viridiplantae</taxon>
        <taxon>Streptophyta</taxon>
        <taxon>Embryophyta</taxon>
        <taxon>Tracheophyta</taxon>
        <taxon>Spermatophyta</taxon>
        <taxon>Magnoliopsida</taxon>
        <taxon>Liliopsida</taxon>
        <taxon>Poales</taxon>
        <taxon>Poaceae</taxon>
        <taxon>PACMAD clade</taxon>
        <taxon>Panicoideae</taxon>
        <taxon>Panicodae</taxon>
        <taxon>Paniceae</taxon>
        <taxon>Anthephorinae</taxon>
        <taxon>Digitaria</taxon>
    </lineage>
</organism>
<comment type="caution">
    <text evidence="3">The sequence shown here is derived from an EMBL/GenBank/DDBJ whole genome shotgun (WGS) entry which is preliminary data.</text>
</comment>
<evidence type="ECO:0000256" key="1">
    <source>
        <dbReference type="SAM" id="MobiDB-lite"/>
    </source>
</evidence>
<feature type="region of interest" description="Disordered" evidence="1">
    <location>
        <begin position="112"/>
        <end position="187"/>
    </location>
</feature>
<name>A0A835ALW1_9POAL</name>
<feature type="region of interest" description="Disordered" evidence="1">
    <location>
        <begin position="385"/>
        <end position="408"/>
    </location>
</feature>
<sequence length="408" mass="45262">MARSAPLGNGEPYWGSDGDGSSRNRLPRRLAGPLPPHTNSGDGHPPRSSAGTSASKKRRSTFVAPTRPPAPRPGGVLPCRDLNAGVDPVGVRQQQAPDDALAPGAFLRRQLFEAPPPGPRLPSPLRHEPPRGSIFTDARKKYQTPSFSEPARLPSHQVQKTSMEAAATATASDTPRTTSTTSIQDDDFSSSPMPYYISVDLHNELLSGSWLYCVVLVQLADRDGSRDQKINLAQKSCDKTKGFPYLHCWTEVRHTEKFQTVYEAMKQAQGKRQKPKETTPSQEAHEDDRVPSKRCPGQKQSKQKSKKHDGEDEYAVQFATFIEMKAEEHRKCDQRWKAEKELEERKLLWEQEQKIMFCDTSVLDETQKAYVIAMRKHIASAKEASIKGGLSTSEQGNGGDAEEAESLM</sequence>
<protein>
    <recommendedName>
        <fullName evidence="2">No apical meristem-associated C-terminal domain-containing protein</fullName>
    </recommendedName>
</protein>
<dbReference type="Pfam" id="PF14303">
    <property type="entry name" value="NAM-associated"/>
    <property type="match status" value="1"/>
</dbReference>
<proteinExistence type="predicted"/>